<keyword evidence="10 18" id="KW-0482">Metalloprotease</keyword>
<dbReference type="InterPro" id="IPR024571">
    <property type="entry name" value="ERAP1-like_C_dom"/>
</dbReference>
<dbReference type="PRINTS" id="PR00756">
    <property type="entry name" value="ALADIPTASE"/>
</dbReference>
<dbReference type="InterPro" id="IPR027268">
    <property type="entry name" value="Peptidase_M4/M1_CTD_sf"/>
</dbReference>
<dbReference type="AlphaFoldDB" id="A0A2S2QP94"/>
<comment type="cofactor">
    <cofactor evidence="16 18">
        <name>Zn(2+)</name>
        <dbReference type="ChEBI" id="CHEBI:29105"/>
    </cofactor>
    <text evidence="16 18">Binds 1 zinc ion per subunit.</text>
</comment>
<dbReference type="Proteomes" id="UP000694846">
    <property type="component" value="Unplaced"/>
</dbReference>
<dbReference type="GO" id="GO:0070006">
    <property type="term" value="F:metalloaminopeptidase activity"/>
    <property type="evidence" value="ECO:0007669"/>
    <property type="project" value="TreeGrafter"/>
</dbReference>
<keyword evidence="19" id="KW-0732">Signal</keyword>
<evidence type="ECO:0000256" key="14">
    <source>
        <dbReference type="ARBA" id="ARBA00023288"/>
    </source>
</evidence>
<keyword evidence="6 18" id="KW-0645">Protease</keyword>
<evidence type="ECO:0000256" key="4">
    <source>
        <dbReference type="ARBA" id="ARBA00022475"/>
    </source>
</evidence>
<organism evidence="23">
    <name type="scientific">Sipha flava</name>
    <name type="common">yellow sugarcane aphid</name>
    <dbReference type="NCBI Taxonomy" id="143950"/>
    <lineage>
        <taxon>Eukaryota</taxon>
        <taxon>Metazoa</taxon>
        <taxon>Ecdysozoa</taxon>
        <taxon>Arthropoda</taxon>
        <taxon>Hexapoda</taxon>
        <taxon>Insecta</taxon>
        <taxon>Pterygota</taxon>
        <taxon>Neoptera</taxon>
        <taxon>Paraneoptera</taxon>
        <taxon>Hemiptera</taxon>
        <taxon>Sternorrhyncha</taxon>
        <taxon>Aphidomorpha</taxon>
        <taxon>Aphidoidea</taxon>
        <taxon>Aphididae</taxon>
        <taxon>Sipha</taxon>
    </lineage>
</organism>
<feature type="domain" description="ERAP1-like C-terminal" evidence="21">
    <location>
        <begin position="576"/>
        <end position="879"/>
    </location>
</feature>
<evidence type="ECO:0000256" key="1">
    <source>
        <dbReference type="ARBA" id="ARBA00004609"/>
    </source>
</evidence>
<dbReference type="InterPro" id="IPR014782">
    <property type="entry name" value="Peptidase_M1_dom"/>
</dbReference>
<dbReference type="GO" id="GO:0008270">
    <property type="term" value="F:zinc ion binding"/>
    <property type="evidence" value="ECO:0007669"/>
    <property type="project" value="UniProtKB-UniRule"/>
</dbReference>
<proteinExistence type="inferred from homology"/>
<evidence type="ECO:0000256" key="3">
    <source>
        <dbReference type="ARBA" id="ARBA00022438"/>
    </source>
</evidence>
<dbReference type="GO" id="GO:0005737">
    <property type="term" value="C:cytoplasm"/>
    <property type="evidence" value="ECO:0007669"/>
    <property type="project" value="TreeGrafter"/>
</dbReference>
<dbReference type="InterPro" id="IPR050344">
    <property type="entry name" value="Peptidase_M1_aminopeptidases"/>
</dbReference>
<feature type="signal peptide" evidence="19">
    <location>
        <begin position="1"/>
        <end position="21"/>
    </location>
</feature>
<feature type="domain" description="Peptidase M1 membrane alanine aminopeptidase" evidence="20">
    <location>
        <begin position="279"/>
        <end position="500"/>
    </location>
</feature>
<evidence type="ECO:0000256" key="8">
    <source>
        <dbReference type="ARBA" id="ARBA00022801"/>
    </source>
</evidence>
<dbReference type="Pfam" id="PF11838">
    <property type="entry name" value="ERAP1_C"/>
    <property type="match status" value="1"/>
</dbReference>
<feature type="binding site" evidence="16">
    <location>
        <position position="347"/>
    </location>
    <ligand>
        <name>Zn(2+)</name>
        <dbReference type="ChEBI" id="CHEBI:29105"/>
        <note>catalytic</note>
    </ligand>
</feature>
<evidence type="ECO:0000256" key="2">
    <source>
        <dbReference type="ARBA" id="ARBA00010136"/>
    </source>
</evidence>
<evidence type="ECO:0000256" key="15">
    <source>
        <dbReference type="PIRSR" id="PIRSR634016-1"/>
    </source>
</evidence>
<evidence type="ECO:0000259" key="22">
    <source>
        <dbReference type="Pfam" id="PF17900"/>
    </source>
</evidence>
<keyword evidence="9 16" id="KW-0862">Zinc</keyword>
<evidence type="ECO:0000256" key="11">
    <source>
        <dbReference type="ARBA" id="ARBA00023136"/>
    </source>
</evidence>
<dbReference type="Gene3D" id="2.60.40.1910">
    <property type="match status" value="1"/>
</dbReference>
<dbReference type="Gene3D" id="1.10.390.10">
    <property type="entry name" value="Neutral Protease Domain 2"/>
    <property type="match status" value="1"/>
</dbReference>
<accession>A0A2S2QP94</accession>
<dbReference type="SUPFAM" id="SSF63737">
    <property type="entry name" value="Leukotriene A4 hydrolase N-terminal domain"/>
    <property type="match status" value="1"/>
</dbReference>
<name>A0A2S2QP94_9HEMI</name>
<keyword evidence="8 18" id="KW-0378">Hydrolase</keyword>
<sequence length="975" mass="111036">MARNVFTVALVSYCCAAAAAADRMSSPFRLANGFAATNGTAANGTMDVFRLLADVTPVSYELRVAADLQANFTYDGRVDIVVRAVAPVCRITLNVKDVRVTAVQVLHWSSSNPLTVAGHRPSDANEQLTITLDRSTGCLIPDRLYVVTLAFEASLRDDMIGFYKSSYREDGVTKWLAVTKFEPTYARKAFPCFDEPALKAPFKVSIKRRSHEISLSNMPLLNSTKIEGTDMYWDHFQETPPISPYLVAFFVGEFYAMKTRTIGIYTHRKYVTQAAYIADTSPLLLEAMENFIGVDYELPKLDLLAIPDFSAGAMENWGLNTYRERLLLLSDNSKTKTKEFVTTVVQHELAHQWFGDLVTCEWWDYLWLNEGFATFFEYLATKTVKPDWRLEEVFVIEVHQVALEYDQKPTHAISGSVNTPDEIRGMFDDISYSKAGAVLRMLQYTVTEKNFKEALNFYLKANRYEAATPEKLWNAFENVLYEADYELGENVNVTLFMNSWTEQVGYPLVTISKVNDSLSITQERFSVVVSNETDATKWVVGLTYTTESEKNFGNVSPKLWLIDNMNIWPILNGSEWYIFNLQSIGFFRVNYDEDNWKALAEQLHKNPNDIHVLNRAQLIDDAFNLARVEKLNYTFVLDLTEYLEKENDVVPWYSVKNGFSYLIDRMRRCPHSYKNFKTYLSYLAGMIYTKTENLILKQQNEEHSVKTGWNAFSNWACELDNEQCTKSASLYFEQWHQGKIIPADIKDAALCVGVKNGNSEIWNDVLNVYINSESASDRQSAQYALGCSKDSTQLAKYLDFMFKGYDGPILPQDFRVIYRTLASSVEGISALIEFLTNKLDRIINEIINGEQVATSIYSLLASKVALKEEIQKIDELRSNPLVSKNLQRKFNSSFVEVEDNFMWFKSNHHLIGQWSKAAVHRLGLDSPVTTPKVPIAPIPISPPIAPESSSAFLIKQNNFILPILLSLIFSIFYSF</sequence>
<dbReference type="GO" id="GO:0006508">
    <property type="term" value="P:proteolysis"/>
    <property type="evidence" value="ECO:0007669"/>
    <property type="project" value="UniProtKB-KW"/>
</dbReference>
<keyword evidence="3 18" id="KW-0031">Aminopeptidase</keyword>
<dbReference type="InterPro" id="IPR045357">
    <property type="entry name" value="Aminopeptidase_N-like_N"/>
</dbReference>
<dbReference type="InterPro" id="IPR001930">
    <property type="entry name" value="Peptidase_M1"/>
</dbReference>
<dbReference type="FunFam" id="1.25.50.20:FF:000001">
    <property type="entry name" value="Aminopeptidase"/>
    <property type="match status" value="1"/>
</dbReference>
<keyword evidence="24" id="KW-1185">Reference proteome</keyword>
<dbReference type="Pfam" id="PF17900">
    <property type="entry name" value="Peptidase_M1_N"/>
    <property type="match status" value="1"/>
</dbReference>
<keyword evidence="5" id="KW-0336">GPI-anchor</keyword>
<dbReference type="PANTHER" id="PTHR11533:SF290">
    <property type="entry name" value="AMINOPEPTIDASE"/>
    <property type="match status" value="1"/>
</dbReference>
<dbReference type="EC" id="3.4.11.-" evidence="18"/>
<evidence type="ECO:0000256" key="7">
    <source>
        <dbReference type="ARBA" id="ARBA00022723"/>
    </source>
</evidence>
<comment type="subcellular location">
    <subcellularLocation>
        <location evidence="1">Cell membrane</location>
        <topology evidence="1">Lipid-anchor</topology>
        <topology evidence="1">GPI-anchor</topology>
    </subcellularLocation>
</comment>
<evidence type="ECO:0000256" key="12">
    <source>
        <dbReference type="ARBA" id="ARBA00023157"/>
    </source>
</evidence>
<evidence type="ECO:0000256" key="9">
    <source>
        <dbReference type="ARBA" id="ARBA00022833"/>
    </source>
</evidence>
<evidence type="ECO:0000313" key="23">
    <source>
        <dbReference type="EMBL" id="MBY79596.1"/>
    </source>
</evidence>
<feature type="site" description="Transition state stabilizer" evidence="17">
    <location>
        <position position="432"/>
    </location>
</feature>
<reference evidence="25" key="2">
    <citation type="submission" date="2025-04" db="UniProtKB">
        <authorList>
            <consortium name="RefSeq"/>
        </authorList>
    </citation>
    <scope>IDENTIFICATION</scope>
    <source>
        <tissue evidence="25">Whole body</tissue>
    </source>
</reference>
<dbReference type="GO" id="GO:0098552">
    <property type="term" value="C:side of membrane"/>
    <property type="evidence" value="ECO:0007669"/>
    <property type="project" value="UniProtKB-KW"/>
</dbReference>
<feature type="binding site" evidence="16">
    <location>
        <position position="351"/>
    </location>
    <ligand>
        <name>Zn(2+)</name>
        <dbReference type="ChEBI" id="CHEBI:29105"/>
        <note>catalytic</note>
    </ligand>
</feature>
<feature type="binding site" evidence="16">
    <location>
        <position position="370"/>
    </location>
    <ligand>
        <name>Zn(2+)</name>
        <dbReference type="ChEBI" id="CHEBI:29105"/>
        <note>catalytic</note>
    </ligand>
</feature>
<dbReference type="RefSeq" id="XP_025405725.1">
    <property type="nucleotide sequence ID" value="XM_025549940.1"/>
</dbReference>
<dbReference type="GO" id="GO:0005615">
    <property type="term" value="C:extracellular space"/>
    <property type="evidence" value="ECO:0007669"/>
    <property type="project" value="TreeGrafter"/>
</dbReference>
<keyword evidence="12" id="KW-1015">Disulfide bond</keyword>
<evidence type="ECO:0000256" key="17">
    <source>
        <dbReference type="PIRSR" id="PIRSR634016-4"/>
    </source>
</evidence>
<protein>
    <recommendedName>
        <fullName evidence="18">Aminopeptidase</fullName>
        <ecNumber evidence="18">3.4.11.-</ecNumber>
    </recommendedName>
</protein>
<feature type="active site" description="Proton acceptor" evidence="15">
    <location>
        <position position="348"/>
    </location>
</feature>
<dbReference type="PANTHER" id="PTHR11533">
    <property type="entry name" value="PROTEASE M1 ZINC METALLOPROTEASE"/>
    <property type="match status" value="1"/>
</dbReference>
<keyword evidence="4" id="KW-1003">Cell membrane</keyword>
<dbReference type="FunFam" id="1.10.390.10:FF:000013">
    <property type="entry name" value="Aminopeptidase N"/>
    <property type="match status" value="1"/>
</dbReference>
<evidence type="ECO:0000256" key="18">
    <source>
        <dbReference type="RuleBase" id="RU364040"/>
    </source>
</evidence>
<evidence type="ECO:0000256" key="5">
    <source>
        <dbReference type="ARBA" id="ARBA00022622"/>
    </source>
</evidence>
<dbReference type="GO" id="GO:0005886">
    <property type="term" value="C:plasma membrane"/>
    <property type="evidence" value="ECO:0007669"/>
    <property type="project" value="UniProtKB-SubCell"/>
</dbReference>
<keyword evidence="14" id="KW-0449">Lipoprotein</keyword>
<evidence type="ECO:0000256" key="16">
    <source>
        <dbReference type="PIRSR" id="PIRSR634016-3"/>
    </source>
</evidence>
<dbReference type="SUPFAM" id="SSF55486">
    <property type="entry name" value="Metalloproteases ('zincins'), catalytic domain"/>
    <property type="match status" value="1"/>
</dbReference>
<dbReference type="Pfam" id="PF01433">
    <property type="entry name" value="Peptidase_M1"/>
    <property type="match status" value="1"/>
</dbReference>
<dbReference type="EMBL" id="GGMS01010393">
    <property type="protein sequence ID" value="MBY79596.1"/>
    <property type="molecule type" value="Transcribed_RNA"/>
</dbReference>
<evidence type="ECO:0000256" key="19">
    <source>
        <dbReference type="SAM" id="SignalP"/>
    </source>
</evidence>
<dbReference type="Gene3D" id="1.25.50.20">
    <property type="match status" value="1"/>
</dbReference>
<dbReference type="InterPro" id="IPR034016">
    <property type="entry name" value="M1_APN-typ"/>
</dbReference>
<dbReference type="GO" id="GO:0042277">
    <property type="term" value="F:peptide binding"/>
    <property type="evidence" value="ECO:0007669"/>
    <property type="project" value="TreeGrafter"/>
</dbReference>
<gene>
    <name evidence="23" type="primary">APN2_0</name>
    <name evidence="25" type="synonym">LOC112679981</name>
    <name evidence="23" type="ORF">g.52671</name>
</gene>
<keyword evidence="13" id="KW-0325">Glycoprotein</keyword>
<evidence type="ECO:0000313" key="24">
    <source>
        <dbReference type="Proteomes" id="UP000694846"/>
    </source>
</evidence>
<evidence type="ECO:0000256" key="6">
    <source>
        <dbReference type="ARBA" id="ARBA00022670"/>
    </source>
</evidence>
<dbReference type="InterPro" id="IPR042097">
    <property type="entry name" value="Aminopeptidase_N-like_N_sf"/>
</dbReference>
<feature type="chain" id="PRO_5044579221" description="Aminopeptidase" evidence="19">
    <location>
        <begin position="22"/>
        <end position="975"/>
    </location>
</feature>
<dbReference type="CDD" id="cd09601">
    <property type="entry name" value="M1_APN-Q_like"/>
    <property type="match status" value="1"/>
</dbReference>
<evidence type="ECO:0000259" key="21">
    <source>
        <dbReference type="Pfam" id="PF11838"/>
    </source>
</evidence>
<comment type="similarity">
    <text evidence="2 18">Belongs to the peptidase M1 family.</text>
</comment>
<reference evidence="23" key="1">
    <citation type="submission" date="2018-04" db="EMBL/GenBank/DDBJ databases">
        <title>Transcriptome assembly of Sipha flava.</title>
        <authorList>
            <person name="Scully E.D."/>
            <person name="Geib S.M."/>
            <person name="Palmer N.A."/>
            <person name="Koch K."/>
            <person name="Bradshaw J."/>
            <person name="Heng-Moss T."/>
            <person name="Sarath G."/>
        </authorList>
    </citation>
    <scope>NUCLEOTIDE SEQUENCE</scope>
</reference>
<evidence type="ECO:0000256" key="13">
    <source>
        <dbReference type="ARBA" id="ARBA00023180"/>
    </source>
</evidence>
<evidence type="ECO:0000313" key="25">
    <source>
        <dbReference type="RefSeq" id="XP_025405725.1"/>
    </source>
</evidence>
<evidence type="ECO:0000259" key="20">
    <source>
        <dbReference type="Pfam" id="PF01433"/>
    </source>
</evidence>
<dbReference type="Gene3D" id="2.60.40.1730">
    <property type="entry name" value="tricorn interacting facor f3 domain"/>
    <property type="match status" value="1"/>
</dbReference>
<dbReference type="GO" id="GO:0043171">
    <property type="term" value="P:peptide catabolic process"/>
    <property type="evidence" value="ECO:0007669"/>
    <property type="project" value="TreeGrafter"/>
</dbReference>
<feature type="domain" description="Aminopeptidase N-like N-terminal" evidence="22">
    <location>
        <begin position="57"/>
        <end position="246"/>
    </location>
</feature>
<dbReference type="OrthoDB" id="10031169at2759"/>
<keyword evidence="11" id="KW-0472">Membrane</keyword>
<keyword evidence="7 16" id="KW-0479">Metal-binding</keyword>
<evidence type="ECO:0000256" key="10">
    <source>
        <dbReference type="ARBA" id="ARBA00023049"/>
    </source>
</evidence>